<keyword evidence="11" id="KW-0256">Endoplasmic reticulum</keyword>
<keyword evidence="7 17" id="KW-0812">Transmembrane</keyword>
<evidence type="ECO:0000256" key="2">
    <source>
        <dbReference type="ARBA" id="ARBA00004477"/>
    </source>
</evidence>
<keyword evidence="8" id="KW-0479">Metal-binding</keyword>
<dbReference type="InterPro" id="IPR057992">
    <property type="entry name" value="TPR_SYVN1_N"/>
</dbReference>
<evidence type="ECO:0000256" key="10">
    <source>
        <dbReference type="ARBA" id="ARBA00022786"/>
    </source>
</evidence>
<evidence type="ECO:0000259" key="18">
    <source>
        <dbReference type="PROSITE" id="PS50089"/>
    </source>
</evidence>
<comment type="pathway">
    <text evidence="3">Protein modification; protein ubiquitination.</text>
</comment>
<feature type="compositionally biased region" description="Pro residues" evidence="16">
    <location>
        <begin position="738"/>
        <end position="752"/>
    </location>
</feature>
<feature type="region of interest" description="Disordered" evidence="16">
    <location>
        <begin position="703"/>
        <end position="752"/>
    </location>
</feature>
<keyword evidence="6" id="KW-0808">Transferase</keyword>
<keyword evidence="14 17" id="KW-0472">Membrane</keyword>
<evidence type="ECO:0000256" key="13">
    <source>
        <dbReference type="ARBA" id="ARBA00022989"/>
    </source>
</evidence>
<keyword evidence="13 17" id="KW-1133">Transmembrane helix</keyword>
<dbReference type="GO" id="GO:0005789">
    <property type="term" value="C:endoplasmic reticulum membrane"/>
    <property type="evidence" value="ECO:0007669"/>
    <property type="project" value="UniProtKB-SubCell"/>
</dbReference>
<evidence type="ECO:0000313" key="19">
    <source>
        <dbReference type="EMBL" id="PAV18646.1"/>
    </source>
</evidence>
<feature type="compositionally biased region" description="Polar residues" evidence="16">
    <location>
        <begin position="499"/>
        <end position="524"/>
    </location>
</feature>
<feature type="transmembrane region" description="Helical" evidence="17">
    <location>
        <begin position="17"/>
        <end position="36"/>
    </location>
</feature>
<comment type="caution">
    <text evidence="19">The sequence shown here is derived from an EMBL/GenBank/DDBJ whole genome shotgun (WGS) entry which is preliminary data.</text>
</comment>
<name>A0A286UGA6_9AGAM</name>
<dbReference type="AlphaFoldDB" id="A0A286UGA6"/>
<feature type="compositionally biased region" description="Low complexity" evidence="16">
    <location>
        <begin position="534"/>
        <end position="573"/>
    </location>
</feature>
<evidence type="ECO:0000256" key="4">
    <source>
        <dbReference type="ARBA" id="ARBA00010089"/>
    </source>
</evidence>
<evidence type="ECO:0000256" key="15">
    <source>
        <dbReference type="PROSITE-ProRule" id="PRU00175"/>
    </source>
</evidence>
<feature type="transmembrane region" description="Helical" evidence="17">
    <location>
        <begin position="234"/>
        <end position="263"/>
    </location>
</feature>
<evidence type="ECO:0000256" key="12">
    <source>
        <dbReference type="ARBA" id="ARBA00022833"/>
    </source>
</evidence>
<dbReference type="GO" id="GO:0016567">
    <property type="term" value="P:protein ubiquitination"/>
    <property type="evidence" value="ECO:0007669"/>
    <property type="project" value="UniProtKB-UniPathway"/>
</dbReference>
<feature type="compositionally biased region" description="Polar residues" evidence="16">
    <location>
        <begin position="708"/>
        <end position="733"/>
    </location>
</feature>
<feature type="transmembrane region" description="Helical" evidence="17">
    <location>
        <begin position="154"/>
        <end position="173"/>
    </location>
</feature>
<evidence type="ECO:0000256" key="6">
    <source>
        <dbReference type="ARBA" id="ARBA00022679"/>
    </source>
</evidence>
<feature type="domain" description="RING-type" evidence="18">
    <location>
        <begin position="315"/>
        <end position="377"/>
    </location>
</feature>
<comment type="catalytic activity">
    <reaction evidence="1">
        <text>S-ubiquitinyl-[E2 ubiquitin-conjugating enzyme]-L-cysteine + [acceptor protein]-L-lysine = [E2 ubiquitin-conjugating enzyme]-L-cysteine + N(6)-ubiquitinyl-[acceptor protein]-L-lysine.</text>
        <dbReference type="EC" id="2.3.2.27"/>
    </reaction>
</comment>
<gene>
    <name evidence="19" type="ORF">PNOK_0548900</name>
</gene>
<dbReference type="SMART" id="SM00184">
    <property type="entry name" value="RING"/>
    <property type="match status" value="1"/>
</dbReference>
<feature type="region of interest" description="Disordered" evidence="16">
    <location>
        <begin position="330"/>
        <end position="350"/>
    </location>
</feature>
<feature type="transmembrane region" description="Helical" evidence="17">
    <location>
        <begin position="56"/>
        <end position="78"/>
    </location>
</feature>
<evidence type="ECO:0000256" key="8">
    <source>
        <dbReference type="ARBA" id="ARBA00022723"/>
    </source>
</evidence>
<evidence type="ECO:0000256" key="11">
    <source>
        <dbReference type="ARBA" id="ARBA00022824"/>
    </source>
</evidence>
<evidence type="ECO:0000256" key="17">
    <source>
        <dbReference type="SAM" id="Phobius"/>
    </source>
</evidence>
<feature type="transmembrane region" description="Helical" evidence="17">
    <location>
        <begin position="114"/>
        <end position="133"/>
    </location>
</feature>
<dbReference type="FunCoup" id="A0A286UGA6">
    <property type="interactions" value="469"/>
</dbReference>
<dbReference type="GO" id="GO:0043161">
    <property type="term" value="P:proteasome-mediated ubiquitin-dependent protein catabolic process"/>
    <property type="evidence" value="ECO:0007669"/>
    <property type="project" value="TreeGrafter"/>
</dbReference>
<evidence type="ECO:0000256" key="5">
    <source>
        <dbReference type="ARBA" id="ARBA00012483"/>
    </source>
</evidence>
<dbReference type="InterPro" id="IPR013083">
    <property type="entry name" value="Znf_RING/FYVE/PHD"/>
</dbReference>
<evidence type="ECO:0000313" key="20">
    <source>
        <dbReference type="Proteomes" id="UP000217199"/>
    </source>
</evidence>
<evidence type="ECO:0000256" key="9">
    <source>
        <dbReference type="ARBA" id="ARBA00022771"/>
    </source>
</evidence>
<evidence type="ECO:0000256" key="16">
    <source>
        <dbReference type="SAM" id="MobiDB-lite"/>
    </source>
</evidence>
<accession>A0A286UGA6</accession>
<dbReference type="GO" id="GO:0036503">
    <property type="term" value="P:ERAD pathway"/>
    <property type="evidence" value="ECO:0007669"/>
    <property type="project" value="TreeGrafter"/>
</dbReference>
<dbReference type="Gene3D" id="3.30.40.10">
    <property type="entry name" value="Zinc/RING finger domain, C3HC4 (zinc finger)"/>
    <property type="match status" value="1"/>
</dbReference>
<dbReference type="InterPro" id="IPR058051">
    <property type="entry name" value="Znf_RING_synoviolin"/>
</dbReference>
<comment type="subcellular location">
    <subcellularLocation>
        <location evidence="2">Endoplasmic reticulum membrane</location>
        <topology evidence="2">Multi-pass membrane protein</topology>
    </subcellularLocation>
</comment>
<sequence length="752" mass="83888">MPGRVQQYASSIASHRVLLYSIFSIGAVLGVIVRALKRHSNFYSVAVYISKSNGTVMVMANFGVLLALLAGKFVQIVFFGPLRPMEVERLYDRMWFFVTESLLAFTIFRDEFDIPFALMFGILLFTKCFHWLLSDRIEWMDQRPYPGPPLLFHIRTHALISLLWVTDLVAFLFTIENMLSNGVGGTVLFASEYAILLASLGNSVAKYCLALAELRRASLRGGENAPPWEDKSMLVFYVELATDFLKLVTYLTFFMLVLTFYGLPFNIVRDVYITARSFIMRFRDLIRYRTATRNMDQRYPNATEEELGHLSDRTCIICRDEMIHSTVPDTAAQQRNEQQAPQDGPNTTPKKLPCGHIFHFHCLRSWLERQQSCPTCRRSVLENERPTQQNDRADAARPRPVQIQQVPVAPAQQLAFDHRPENQNYPIGGQGPAQALDEMGMLWGAPRRYQEIQRLPPFGYIPRVDRFQGFIAPDGVWHPWPQGPHDAVVNEPQHAAVHTPTQIPTANTTNSDPASNSNGQNNISDGREDTRNDPSASSPTTSAREAAAAAALRRLSPSAIGTDRTETSSTTGTLGNVSSPTMTRTSPQDNTATPSPQPPNPDLPSHAVAPPLIPLYDPRDTPRIWSRPNTARTRRRQSPSALAPSVSEERPLQELPPTLTDDQLNVLDRLTREAIDERLRILESIQEATSRCATELLRCRSVLPRSTPPSDSSTGRGDNNAGLSSTGVSSTNEGGPVLPEPEPQIQPPETPA</sequence>
<dbReference type="PROSITE" id="PS50089">
    <property type="entry name" value="ZF_RING_2"/>
    <property type="match status" value="1"/>
</dbReference>
<feature type="compositionally biased region" description="Polar residues" evidence="16">
    <location>
        <begin position="574"/>
        <end position="593"/>
    </location>
</feature>
<evidence type="ECO:0000256" key="1">
    <source>
        <dbReference type="ARBA" id="ARBA00000900"/>
    </source>
</evidence>
<reference evidence="19 20" key="1">
    <citation type="journal article" date="2017" name="Mol. Ecol.">
        <title>Comparative and population genomic landscape of Phellinus noxius: A hypervariable fungus causing root rot in trees.</title>
        <authorList>
            <person name="Chung C.L."/>
            <person name="Lee T.J."/>
            <person name="Akiba M."/>
            <person name="Lee H.H."/>
            <person name="Kuo T.H."/>
            <person name="Liu D."/>
            <person name="Ke H.M."/>
            <person name="Yokoi T."/>
            <person name="Roa M.B."/>
            <person name="Lu M.J."/>
            <person name="Chang Y.Y."/>
            <person name="Ann P.J."/>
            <person name="Tsai J.N."/>
            <person name="Chen C.Y."/>
            <person name="Tzean S.S."/>
            <person name="Ota Y."/>
            <person name="Hattori T."/>
            <person name="Sahashi N."/>
            <person name="Liou R.F."/>
            <person name="Kikuchi T."/>
            <person name="Tsai I.J."/>
        </authorList>
    </citation>
    <scope>NUCLEOTIDE SEQUENCE [LARGE SCALE GENOMIC DNA]</scope>
    <source>
        <strain evidence="19 20">FFPRI411160</strain>
    </source>
</reference>
<dbReference type="UniPathway" id="UPA00143"/>
<dbReference type="SUPFAM" id="SSF57850">
    <property type="entry name" value="RING/U-box"/>
    <property type="match status" value="1"/>
</dbReference>
<feature type="region of interest" description="Disordered" evidence="16">
    <location>
        <begin position="495"/>
        <end position="660"/>
    </location>
</feature>
<dbReference type="GO" id="GO:0008270">
    <property type="term" value="F:zinc ion binding"/>
    <property type="evidence" value="ECO:0007669"/>
    <property type="project" value="UniProtKB-KW"/>
</dbReference>
<dbReference type="PANTHER" id="PTHR22763:SF184">
    <property type="entry name" value="E3 UBIQUITIN-PROTEIN LIGASE SYNOVIOLIN"/>
    <property type="match status" value="1"/>
</dbReference>
<dbReference type="EC" id="2.3.2.27" evidence="5"/>
<dbReference type="Pfam" id="PF25563">
    <property type="entry name" value="TPR_SYVN1_N"/>
    <property type="match status" value="1"/>
</dbReference>
<keyword evidence="20" id="KW-1185">Reference proteome</keyword>
<dbReference type="InterPro" id="IPR024766">
    <property type="entry name" value="Znf_RING_H2"/>
</dbReference>
<comment type="similarity">
    <text evidence="4">Belongs to the HRD1 family.</text>
</comment>
<evidence type="ECO:0000256" key="3">
    <source>
        <dbReference type="ARBA" id="ARBA00004906"/>
    </source>
</evidence>
<dbReference type="GO" id="GO:0061630">
    <property type="term" value="F:ubiquitin protein ligase activity"/>
    <property type="evidence" value="ECO:0007669"/>
    <property type="project" value="UniProtKB-EC"/>
</dbReference>
<organism evidence="19 20">
    <name type="scientific">Pyrrhoderma noxium</name>
    <dbReference type="NCBI Taxonomy" id="2282107"/>
    <lineage>
        <taxon>Eukaryota</taxon>
        <taxon>Fungi</taxon>
        <taxon>Dikarya</taxon>
        <taxon>Basidiomycota</taxon>
        <taxon>Agaricomycotina</taxon>
        <taxon>Agaricomycetes</taxon>
        <taxon>Hymenochaetales</taxon>
        <taxon>Hymenochaetaceae</taxon>
        <taxon>Pyrrhoderma</taxon>
    </lineage>
</organism>
<proteinExistence type="inferred from homology"/>
<dbReference type="InterPro" id="IPR001841">
    <property type="entry name" value="Znf_RING"/>
</dbReference>
<dbReference type="STRING" id="2282107.A0A286UGA6"/>
<dbReference type="EMBL" id="NBII01000005">
    <property type="protein sequence ID" value="PAV18646.1"/>
    <property type="molecule type" value="Genomic_DNA"/>
</dbReference>
<evidence type="ECO:0000256" key="14">
    <source>
        <dbReference type="ARBA" id="ARBA00023136"/>
    </source>
</evidence>
<dbReference type="CDD" id="cd16479">
    <property type="entry name" value="RING-H2_synoviolin"/>
    <property type="match status" value="1"/>
</dbReference>
<dbReference type="PANTHER" id="PTHR22763">
    <property type="entry name" value="RING ZINC FINGER PROTEIN"/>
    <property type="match status" value="1"/>
</dbReference>
<feature type="compositionally biased region" description="Polar residues" evidence="16">
    <location>
        <begin position="330"/>
        <end position="349"/>
    </location>
</feature>
<dbReference type="Pfam" id="PF12678">
    <property type="entry name" value="zf-rbx1"/>
    <property type="match status" value="1"/>
</dbReference>
<keyword evidence="12" id="KW-0862">Zinc</keyword>
<dbReference type="InterPro" id="IPR050731">
    <property type="entry name" value="HRD1_E3_ubiq-ligases"/>
</dbReference>
<keyword evidence="9 15" id="KW-0863">Zinc-finger</keyword>
<protein>
    <recommendedName>
        <fullName evidence="5">RING-type E3 ubiquitin transferase</fullName>
        <ecNumber evidence="5">2.3.2.27</ecNumber>
    </recommendedName>
</protein>
<evidence type="ECO:0000256" key="7">
    <source>
        <dbReference type="ARBA" id="ARBA00022692"/>
    </source>
</evidence>
<keyword evidence="10" id="KW-0833">Ubl conjugation pathway</keyword>
<dbReference type="OrthoDB" id="7759664at2759"/>
<dbReference type="InParanoid" id="A0A286UGA6"/>
<dbReference type="Proteomes" id="UP000217199">
    <property type="component" value="Unassembled WGS sequence"/>
</dbReference>